<gene>
    <name evidence="3" type="ordered locus">DaAHT2_2394</name>
</gene>
<feature type="domain" description="HD-GYP" evidence="2">
    <location>
        <begin position="141"/>
        <end position="337"/>
    </location>
</feature>
<dbReference type="RefSeq" id="WP_013164571.1">
    <property type="nucleotide sequence ID" value="NC_014216.1"/>
</dbReference>
<dbReference type="AlphaFoldDB" id="D6Z026"/>
<dbReference type="PROSITE" id="PS51832">
    <property type="entry name" value="HD_GYP"/>
    <property type="match status" value="1"/>
</dbReference>
<dbReference type="PANTHER" id="PTHR43155:SF2">
    <property type="entry name" value="CYCLIC DI-GMP PHOSPHODIESTERASE PA4108"/>
    <property type="match status" value="1"/>
</dbReference>
<accession>D6Z026</accession>
<evidence type="ECO:0000256" key="1">
    <source>
        <dbReference type="SAM" id="MobiDB-lite"/>
    </source>
</evidence>
<dbReference type="CDD" id="cd00077">
    <property type="entry name" value="HDc"/>
    <property type="match status" value="1"/>
</dbReference>
<sequence>MIVKIPVSDLQPGMYVRRFDCGWLQHPFLFNRRKVKSAADIERLKNWGVRHVYVEVEHPRPARPAPEPAPVQPPPAPGPLPMADLPEMGAGKQVPLSRELVRAEKARRQAKTVAKDLLRSVREGKELKLKEAETAVSGLDTSISHNKDALLLLMRLRNTDEYTFEHSVNVGVLLLAFCHSLGFDRETTRTIGLGGLLHDVGKMAVPPHILNKPGKLSEEEFRQIKEHVLKARRILAATAAISLPVAKIALEHHERFDGTGYPYGLNGEAISRGGQMASIADVFDALSADRCYHRGMEQAEVLRRLYGWRHSHFNAELVQRFIKCIGIFPPGTLVRLESGMLAVVVESGQNLLQPVVRLVYDTNRDWAVFPRDLDLAKPGKGGADRIICHELPARWGINPLKALEVT</sequence>
<protein>
    <submittedName>
        <fullName evidence="3">Metal dependent phosphohydrolase</fullName>
    </submittedName>
</protein>
<dbReference type="InterPro" id="IPR037522">
    <property type="entry name" value="HD_GYP_dom"/>
</dbReference>
<keyword evidence="3" id="KW-0378">Hydrolase</keyword>
<dbReference type="InterPro" id="IPR021812">
    <property type="entry name" value="DUF3391"/>
</dbReference>
<feature type="compositionally biased region" description="Pro residues" evidence="1">
    <location>
        <begin position="62"/>
        <end position="80"/>
    </location>
</feature>
<dbReference type="Gene3D" id="1.10.3210.10">
    <property type="entry name" value="Hypothetical protein af1432"/>
    <property type="match status" value="1"/>
</dbReference>
<evidence type="ECO:0000259" key="2">
    <source>
        <dbReference type="PROSITE" id="PS51832"/>
    </source>
</evidence>
<dbReference type="NCBIfam" id="TIGR00277">
    <property type="entry name" value="HDIG"/>
    <property type="match status" value="1"/>
</dbReference>
<evidence type="ECO:0000313" key="4">
    <source>
        <dbReference type="Proteomes" id="UP000001508"/>
    </source>
</evidence>
<dbReference type="KEGG" id="dak:DaAHT2_2394"/>
<dbReference type="InterPro" id="IPR006675">
    <property type="entry name" value="HDIG_dom"/>
</dbReference>
<dbReference type="SUPFAM" id="SSF109604">
    <property type="entry name" value="HD-domain/PDEase-like"/>
    <property type="match status" value="1"/>
</dbReference>
<dbReference type="HOGENOM" id="CLU_000445_92_1_7"/>
<dbReference type="GO" id="GO:0016787">
    <property type="term" value="F:hydrolase activity"/>
    <property type="evidence" value="ECO:0007669"/>
    <property type="project" value="UniProtKB-KW"/>
</dbReference>
<proteinExistence type="predicted"/>
<dbReference type="Pfam" id="PF13487">
    <property type="entry name" value="HD_5"/>
    <property type="match status" value="1"/>
</dbReference>
<name>D6Z026_DESAT</name>
<dbReference type="OrthoDB" id="9764337at2"/>
<evidence type="ECO:0000313" key="3">
    <source>
        <dbReference type="EMBL" id="ADH87059.1"/>
    </source>
</evidence>
<dbReference type="SMART" id="SM00471">
    <property type="entry name" value="HDc"/>
    <property type="match status" value="1"/>
</dbReference>
<organism evidence="3 4">
    <name type="scientific">Desulfurivibrio alkaliphilus (strain DSM 19089 / UNIQEM U267 / AHT2)</name>
    <dbReference type="NCBI Taxonomy" id="589865"/>
    <lineage>
        <taxon>Bacteria</taxon>
        <taxon>Pseudomonadati</taxon>
        <taxon>Thermodesulfobacteriota</taxon>
        <taxon>Desulfobulbia</taxon>
        <taxon>Desulfobulbales</taxon>
        <taxon>Desulfobulbaceae</taxon>
        <taxon>Desulfurivibrio</taxon>
    </lineage>
</organism>
<dbReference type="eggNOG" id="COG2206">
    <property type="taxonomic scope" value="Bacteria"/>
</dbReference>
<dbReference type="EMBL" id="CP001940">
    <property type="protein sequence ID" value="ADH87059.1"/>
    <property type="molecule type" value="Genomic_DNA"/>
</dbReference>
<dbReference type="STRING" id="589865.DaAHT2_2394"/>
<dbReference type="Pfam" id="PF11871">
    <property type="entry name" value="DUF3391"/>
    <property type="match status" value="1"/>
</dbReference>
<dbReference type="Proteomes" id="UP000001508">
    <property type="component" value="Chromosome"/>
</dbReference>
<reference evidence="4" key="1">
    <citation type="submission" date="2010-02" db="EMBL/GenBank/DDBJ databases">
        <title>Complete sequence of Desulfurivibrio alkaliphilus AHT2.</title>
        <authorList>
            <consortium name="US DOE Joint Genome Institute"/>
            <person name="Pitluck S."/>
            <person name="Chertkov O."/>
            <person name="Detter J.C."/>
            <person name="Han C."/>
            <person name="Tapia R."/>
            <person name="Larimer F."/>
            <person name="Land M."/>
            <person name="Hauser L."/>
            <person name="Kyrpides N."/>
            <person name="Mikhailova N."/>
            <person name="Sorokin D.Y."/>
            <person name="Muyzer G."/>
            <person name="Woyke T."/>
        </authorList>
    </citation>
    <scope>NUCLEOTIDE SEQUENCE [LARGE SCALE GENOMIC DNA]</scope>
    <source>
        <strain evidence="4">DSM 19089 / UNIQEM U267 / AHT2</strain>
    </source>
</reference>
<keyword evidence="4" id="KW-1185">Reference proteome</keyword>
<dbReference type="PANTHER" id="PTHR43155">
    <property type="entry name" value="CYCLIC DI-GMP PHOSPHODIESTERASE PA4108-RELATED"/>
    <property type="match status" value="1"/>
</dbReference>
<dbReference type="InParanoid" id="D6Z026"/>
<feature type="region of interest" description="Disordered" evidence="1">
    <location>
        <begin position="60"/>
        <end position="80"/>
    </location>
</feature>
<dbReference type="InterPro" id="IPR003607">
    <property type="entry name" value="HD/PDEase_dom"/>
</dbReference>